<dbReference type="InterPro" id="IPR021395">
    <property type="entry name" value="DUF3035"/>
</dbReference>
<sequence>MTMQKFLKSRNIILTLPLMGLLALSGCDTMRNTLGLDHYQPDEFQISENPPLSMPKDYSLRPPSENTPATSVQPVNVATQKAEVALMGKAAPAKVVSTDNNAQGLVNQAAAGKSVDPNIREEVNKEAASEPKSTLEAKLAEIKKNATTLENKPVPGGEDNKKVS</sequence>
<reference evidence="3 4" key="1">
    <citation type="submission" date="2018-10" db="EMBL/GenBank/DDBJ databases">
        <title>An updated phylogeny of the Alphaproteobacteria reveals that the parasitic Rickettsiales and Holosporales have independent origins.</title>
        <authorList>
            <person name="Munoz-Gomez S.A."/>
            <person name="Hess S."/>
            <person name="Burger G."/>
            <person name="Lang B.F."/>
            <person name="Susko E."/>
            <person name="Slamovits C.H."/>
            <person name="Roger A.J."/>
        </authorList>
    </citation>
    <scope>NUCLEOTIDE SEQUENCE [LARGE SCALE GENOMIC DNA]</scope>
    <source>
        <strain evidence="3">HOLO01</strain>
    </source>
</reference>
<feature type="compositionally biased region" description="Polar residues" evidence="1">
    <location>
        <begin position="64"/>
        <end position="75"/>
    </location>
</feature>
<accession>A0A4V2DZN5</accession>
<feature type="signal peptide" evidence="2">
    <location>
        <begin position="1"/>
        <end position="25"/>
    </location>
</feature>
<dbReference type="Pfam" id="PF11233">
    <property type="entry name" value="DUF3035"/>
    <property type="match status" value="1"/>
</dbReference>
<feature type="chain" id="PRO_5020323900" evidence="2">
    <location>
        <begin position="26"/>
        <end position="164"/>
    </location>
</feature>
<keyword evidence="2" id="KW-0732">Signal</keyword>
<evidence type="ECO:0000313" key="3">
    <source>
        <dbReference type="EMBL" id="RZI45677.1"/>
    </source>
</evidence>
<keyword evidence="4" id="KW-1185">Reference proteome</keyword>
<evidence type="ECO:0000256" key="1">
    <source>
        <dbReference type="SAM" id="MobiDB-lite"/>
    </source>
</evidence>
<gene>
    <name evidence="3" type="ORF">EQU50_06135</name>
</gene>
<dbReference type="OrthoDB" id="8478256at2"/>
<evidence type="ECO:0000313" key="4">
    <source>
        <dbReference type="Proteomes" id="UP000293550"/>
    </source>
</evidence>
<feature type="region of interest" description="Disordered" evidence="1">
    <location>
        <begin position="109"/>
        <end position="164"/>
    </location>
</feature>
<feature type="region of interest" description="Disordered" evidence="1">
    <location>
        <begin position="45"/>
        <end position="75"/>
    </location>
</feature>
<evidence type="ECO:0000256" key="2">
    <source>
        <dbReference type="SAM" id="SignalP"/>
    </source>
</evidence>
<organism evidence="3 4">
    <name type="scientific">Candidatus Finniella inopinata</name>
    <dbReference type="NCBI Taxonomy" id="1696036"/>
    <lineage>
        <taxon>Bacteria</taxon>
        <taxon>Pseudomonadati</taxon>
        <taxon>Pseudomonadota</taxon>
        <taxon>Alphaproteobacteria</taxon>
        <taxon>Holosporales</taxon>
        <taxon>Candidatus Paracaedibacteraceae</taxon>
        <taxon>Candidatus Finniella</taxon>
    </lineage>
</organism>
<comment type="caution">
    <text evidence="3">The sequence shown here is derived from an EMBL/GenBank/DDBJ whole genome shotgun (WGS) entry which is preliminary data.</text>
</comment>
<name>A0A4V2DZN5_9PROT</name>
<protein>
    <submittedName>
        <fullName evidence="3">DUF3035 domain-containing protein</fullName>
    </submittedName>
</protein>
<proteinExistence type="predicted"/>
<feature type="compositionally biased region" description="Basic and acidic residues" evidence="1">
    <location>
        <begin position="118"/>
        <end position="144"/>
    </location>
</feature>
<dbReference type="EMBL" id="SCFB01000007">
    <property type="protein sequence ID" value="RZI45677.1"/>
    <property type="molecule type" value="Genomic_DNA"/>
</dbReference>
<dbReference type="AlphaFoldDB" id="A0A4V2DZN5"/>
<dbReference type="Proteomes" id="UP000293550">
    <property type="component" value="Unassembled WGS sequence"/>
</dbReference>
<dbReference type="PROSITE" id="PS51257">
    <property type="entry name" value="PROKAR_LIPOPROTEIN"/>
    <property type="match status" value="1"/>
</dbReference>